<dbReference type="CDD" id="cd03801">
    <property type="entry name" value="GT4_PimA-like"/>
    <property type="match status" value="1"/>
</dbReference>
<gene>
    <name evidence="3" type="ORF">F0P94_04620</name>
</gene>
<evidence type="ECO:0000259" key="1">
    <source>
        <dbReference type="Pfam" id="PF00534"/>
    </source>
</evidence>
<dbReference type="GO" id="GO:0016757">
    <property type="term" value="F:glycosyltransferase activity"/>
    <property type="evidence" value="ECO:0007669"/>
    <property type="project" value="InterPro"/>
</dbReference>
<dbReference type="AlphaFoldDB" id="A0A5N1J3P6"/>
<name>A0A5N1J3P6_9BACT</name>
<dbReference type="EMBL" id="VTWT01000002">
    <property type="protein sequence ID" value="KAA9340715.1"/>
    <property type="molecule type" value="Genomic_DNA"/>
</dbReference>
<accession>A0A5N1J3P6</accession>
<evidence type="ECO:0000313" key="3">
    <source>
        <dbReference type="EMBL" id="KAA9340715.1"/>
    </source>
</evidence>
<keyword evidence="4" id="KW-1185">Reference proteome</keyword>
<dbReference type="Gene3D" id="3.40.50.2000">
    <property type="entry name" value="Glycogen Phosphorylase B"/>
    <property type="match status" value="2"/>
</dbReference>
<dbReference type="InterPro" id="IPR028098">
    <property type="entry name" value="Glyco_trans_4-like_N"/>
</dbReference>
<proteinExistence type="predicted"/>
<feature type="domain" description="Glycosyltransferase subfamily 4-like N-terminal" evidence="2">
    <location>
        <begin position="20"/>
        <end position="198"/>
    </location>
</feature>
<comment type="caution">
    <text evidence="3">The sequence shown here is derived from an EMBL/GenBank/DDBJ whole genome shotgun (WGS) entry which is preliminary data.</text>
</comment>
<reference evidence="3 4" key="1">
    <citation type="submission" date="2019-09" db="EMBL/GenBank/DDBJ databases">
        <title>Genome sequence of Adhaeribacter sp. M2.</title>
        <authorList>
            <person name="Srinivasan S."/>
        </authorList>
    </citation>
    <scope>NUCLEOTIDE SEQUENCE [LARGE SCALE GENOMIC DNA]</scope>
    <source>
        <strain evidence="3 4">M2</strain>
    </source>
</reference>
<sequence>MKSICILSSLYPNAVYPAGQVFVQQFVWAMADLGIECTVISPVAVNLNPMVARLPNCVTETTTNGAKVKVYFPKFISFGQRNLLGVKTARFTTESFYDAIHNVWKKLNPRPEVIYGHFLTPAGICASRISRKYNVPSFAAYGESSPWSIFNYGEEKMKTEIGNLNGIVAVSSASQQDLEKVNVFPITKVRVFPNGIRLNHFYPRDKTLARAKFGFDQDSFIVSFLGQFCERKGVLRVAEAVKGLENVKVAFAGDGFQQPNVANCAYKGLVKPADVPDFLSASDVFVLPTLGEGCCNAILEAMACGLPVISSNLPFNADILNYENAILVDPNNVQEIRSAIIKMRDNPEKSKTMGEASLSMARNLTIESRAKNIYDWIREMA</sequence>
<dbReference type="RefSeq" id="WP_150902642.1">
    <property type="nucleotide sequence ID" value="NZ_VTWT01000002.1"/>
</dbReference>
<protein>
    <submittedName>
        <fullName evidence="3">Glycosyltransferase family 4 protein</fullName>
    </submittedName>
</protein>
<dbReference type="Pfam" id="PF13439">
    <property type="entry name" value="Glyco_transf_4"/>
    <property type="match status" value="1"/>
</dbReference>
<dbReference type="PANTHER" id="PTHR12526:SF630">
    <property type="entry name" value="GLYCOSYLTRANSFERASE"/>
    <property type="match status" value="1"/>
</dbReference>
<evidence type="ECO:0000313" key="4">
    <source>
        <dbReference type="Proteomes" id="UP000326570"/>
    </source>
</evidence>
<dbReference type="Proteomes" id="UP000326570">
    <property type="component" value="Unassembled WGS sequence"/>
</dbReference>
<keyword evidence="3" id="KW-0808">Transferase</keyword>
<dbReference type="SUPFAM" id="SSF53756">
    <property type="entry name" value="UDP-Glycosyltransferase/glycogen phosphorylase"/>
    <property type="match status" value="1"/>
</dbReference>
<dbReference type="PANTHER" id="PTHR12526">
    <property type="entry name" value="GLYCOSYLTRANSFERASE"/>
    <property type="match status" value="1"/>
</dbReference>
<feature type="domain" description="Glycosyl transferase family 1" evidence="1">
    <location>
        <begin position="206"/>
        <end position="357"/>
    </location>
</feature>
<evidence type="ECO:0000259" key="2">
    <source>
        <dbReference type="Pfam" id="PF13439"/>
    </source>
</evidence>
<dbReference type="InterPro" id="IPR001296">
    <property type="entry name" value="Glyco_trans_1"/>
</dbReference>
<organism evidence="3 4">
    <name type="scientific">Adhaeribacter soli</name>
    <dbReference type="NCBI Taxonomy" id="2607655"/>
    <lineage>
        <taxon>Bacteria</taxon>
        <taxon>Pseudomonadati</taxon>
        <taxon>Bacteroidota</taxon>
        <taxon>Cytophagia</taxon>
        <taxon>Cytophagales</taxon>
        <taxon>Hymenobacteraceae</taxon>
        <taxon>Adhaeribacter</taxon>
    </lineage>
</organism>
<dbReference type="Pfam" id="PF00534">
    <property type="entry name" value="Glycos_transf_1"/>
    <property type="match status" value="1"/>
</dbReference>